<dbReference type="InterPro" id="IPR043504">
    <property type="entry name" value="Peptidase_S1_PA_chymotrypsin"/>
</dbReference>
<sequence>MCVTMFKAIWSLFALLPLIALSDGYELEDDAPGQPAALGEYPFVASIQRIVEYQDYYDDDENGTIFHYRHQCAGTILNDKFILTTKEALKSMFDGGARLRVVAGSLTTSENSSTSTQQIRNVANVFFNATMHATLVEVDEAFQFGPEVAAVVVARAGDSGIFHESQTCFSVGWNLHIRQDHKPRLLRWINVTPITNDECSSLLKERTVDGDLPVDLLKPIICGGIKYGGQLTPQCFDTHGPLICKGNDGSMKLFGMSGNPVACDPAKRVVDAYMSVVPLLDWIHKIAGTIKYSSEDV</sequence>
<organism evidence="2">
    <name type="scientific">Cyprideis torosa</name>
    <dbReference type="NCBI Taxonomy" id="163714"/>
    <lineage>
        <taxon>Eukaryota</taxon>
        <taxon>Metazoa</taxon>
        <taxon>Ecdysozoa</taxon>
        <taxon>Arthropoda</taxon>
        <taxon>Crustacea</taxon>
        <taxon>Oligostraca</taxon>
        <taxon>Ostracoda</taxon>
        <taxon>Podocopa</taxon>
        <taxon>Podocopida</taxon>
        <taxon>Cytherocopina</taxon>
        <taxon>Cytheroidea</taxon>
        <taxon>Cytherideidae</taxon>
        <taxon>Cyprideis</taxon>
    </lineage>
</organism>
<protein>
    <submittedName>
        <fullName evidence="2">Uncharacterized protein</fullName>
    </submittedName>
</protein>
<dbReference type="AlphaFoldDB" id="A0A7R8WIB0"/>
<evidence type="ECO:0000313" key="2">
    <source>
        <dbReference type="EMBL" id="CAD7231404.1"/>
    </source>
</evidence>
<dbReference type="EMBL" id="OB663478">
    <property type="protein sequence ID" value="CAD7231404.1"/>
    <property type="molecule type" value="Genomic_DNA"/>
</dbReference>
<dbReference type="SUPFAM" id="SSF50494">
    <property type="entry name" value="Trypsin-like serine proteases"/>
    <property type="match status" value="1"/>
</dbReference>
<dbReference type="Gene3D" id="2.40.10.10">
    <property type="entry name" value="Trypsin-like serine proteases"/>
    <property type="match status" value="1"/>
</dbReference>
<dbReference type="PANTHER" id="PTHR24250">
    <property type="entry name" value="CHYMOTRYPSIN-RELATED"/>
    <property type="match status" value="1"/>
</dbReference>
<dbReference type="PROSITE" id="PS50240">
    <property type="entry name" value="TRYPSIN_DOM"/>
    <property type="match status" value="1"/>
</dbReference>
<proteinExistence type="predicted"/>
<evidence type="ECO:0000256" key="1">
    <source>
        <dbReference type="ARBA" id="ARBA00023157"/>
    </source>
</evidence>
<gene>
    <name evidence="2" type="ORF">CTOB1V02_LOCUS9251</name>
</gene>
<dbReference type="InterPro" id="IPR001254">
    <property type="entry name" value="Trypsin_dom"/>
</dbReference>
<dbReference type="GO" id="GO:0006508">
    <property type="term" value="P:proteolysis"/>
    <property type="evidence" value="ECO:0007669"/>
    <property type="project" value="InterPro"/>
</dbReference>
<reference evidence="2" key="1">
    <citation type="submission" date="2020-11" db="EMBL/GenBank/DDBJ databases">
        <authorList>
            <person name="Tran Van P."/>
        </authorList>
    </citation>
    <scope>NUCLEOTIDE SEQUENCE</scope>
</reference>
<accession>A0A7R8WIB0</accession>
<dbReference type="Pfam" id="PF00089">
    <property type="entry name" value="Trypsin"/>
    <property type="match status" value="1"/>
</dbReference>
<name>A0A7R8WIB0_9CRUS</name>
<dbReference type="InterPro" id="IPR009003">
    <property type="entry name" value="Peptidase_S1_PA"/>
</dbReference>
<dbReference type="GO" id="GO:0004252">
    <property type="term" value="F:serine-type endopeptidase activity"/>
    <property type="evidence" value="ECO:0007669"/>
    <property type="project" value="InterPro"/>
</dbReference>
<keyword evidence="1" id="KW-1015">Disulfide bond</keyword>
<dbReference type="SMART" id="SM00020">
    <property type="entry name" value="Tryp_SPc"/>
    <property type="match status" value="1"/>
</dbReference>